<sequence>MQLDLRTVTIKPLRQTFSHVARRIGADKAASRYQEGTFDLQATMNFHYRPLWAPDYEIFDASRTAIVMADWYKLLDPRQYYYGSYTLARARMQEAAEADFALVEDRGLADSLPHAVRRLAMDLYLPLRHLEWGGNTNCMSLAAYGFGTAFTSPALFHAMDHLGMAQYLTRLGLVLGDEAELTAAKQAWVAGPEWQGLRKYIEDCFVMQDWFELFTAHCVVLDGLLFPLFFGEIDTHLAAQGGGAVLSMLTRFEAEWFIDATKWTNAVIKNAAGESAANKAQIESWIGTYLPLAQAALEGPARSAFGAEAPAVIEQLTEQFSARLAKLGVSTAQKG</sequence>
<dbReference type="GO" id="GO:0016709">
    <property type="term" value="F:oxidoreductase activity, acting on paired donors, with incorporation or reduction of molecular oxygen, NAD(P)H as one donor, and incorporation of one atom of oxygen"/>
    <property type="evidence" value="ECO:0007669"/>
    <property type="project" value="InterPro"/>
</dbReference>
<dbReference type="InterPro" id="IPR003430">
    <property type="entry name" value="Phenol_Hydrox"/>
</dbReference>
<dbReference type="Gene3D" id="1.10.620.20">
    <property type="entry name" value="Ribonucleotide Reductase, subunit A"/>
    <property type="match status" value="1"/>
</dbReference>
<accession>A0A512AM99</accession>
<evidence type="ECO:0000256" key="2">
    <source>
        <dbReference type="ARBA" id="ARBA00023033"/>
    </source>
</evidence>
<dbReference type="PIRSF" id="PIRSF000040">
    <property type="entry name" value="MMOH_comp"/>
    <property type="match status" value="1"/>
</dbReference>
<evidence type="ECO:0000313" key="3">
    <source>
        <dbReference type="EMBL" id="GEO00842.1"/>
    </source>
</evidence>
<gene>
    <name evidence="3" type="primary">mphL</name>
    <name evidence="3" type="ORF">NSE01_26740</name>
</gene>
<dbReference type="InterPro" id="IPR012348">
    <property type="entry name" value="RNR-like"/>
</dbReference>
<dbReference type="InterPro" id="IPR009078">
    <property type="entry name" value="Ferritin-like_SF"/>
</dbReference>
<comment type="caution">
    <text evidence="3">The sequence shown here is derived from an EMBL/GenBank/DDBJ whole genome shotgun (WGS) entry which is preliminary data.</text>
</comment>
<evidence type="ECO:0000256" key="1">
    <source>
        <dbReference type="ARBA" id="ARBA00023002"/>
    </source>
</evidence>
<keyword evidence="4" id="KW-1185">Reference proteome</keyword>
<name>A0A512AM99_9SPHN</name>
<dbReference type="RefSeq" id="WP_147160178.1">
    <property type="nucleotide sequence ID" value="NZ_BJYR01000018.1"/>
</dbReference>
<evidence type="ECO:0000313" key="4">
    <source>
        <dbReference type="Proteomes" id="UP000321464"/>
    </source>
</evidence>
<protein>
    <submittedName>
        <fullName evidence="3">Phenol hydroxylase P1 protein</fullName>
    </submittedName>
</protein>
<dbReference type="Proteomes" id="UP000321464">
    <property type="component" value="Unassembled WGS sequence"/>
</dbReference>
<organism evidence="3 4">
    <name type="scientific">Novosphingobium sediminis</name>
    <dbReference type="NCBI Taxonomy" id="707214"/>
    <lineage>
        <taxon>Bacteria</taxon>
        <taxon>Pseudomonadati</taxon>
        <taxon>Pseudomonadota</taxon>
        <taxon>Alphaproteobacteria</taxon>
        <taxon>Sphingomonadales</taxon>
        <taxon>Sphingomonadaceae</taxon>
        <taxon>Novosphingobium</taxon>
    </lineage>
</organism>
<keyword evidence="1" id="KW-0560">Oxidoreductase</keyword>
<keyword evidence="2" id="KW-0503">Monooxygenase</keyword>
<reference evidence="3 4" key="1">
    <citation type="submission" date="2019-07" db="EMBL/GenBank/DDBJ databases">
        <title>Whole genome shotgun sequence of Novosphingobium sediminis NBRC 106119.</title>
        <authorList>
            <person name="Hosoyama A."/>
            <person name="Uohara A."/>
            <person name="Ohji S."/>
            <person name="Ichikawa N."/>
        </authorList>
    </citation>
    <scope>NUCLEOTIDE SEQUENCE [LARGE SCALE GENOMIC DNA]</scope>
    <source>
        <strain evidence="3 4">NBRC 106119</strain>
    </source>
</reference>
<dbReference type="EMBL" id="BJYR01000018">
    <property type="protein sequence ID" value="GEO00842.1"/>
    <property type="molecule type" value="Genomic_DNA"/>
</dbReference>
<dbReference type="SUPFAM" id="SSF47240">
    <property type="entry name" value="Ferritin-like"/>
    <property type="match status" value="1"/>
</dbReference>
<proteinExistence type="predicted"/>
<dbReference type="InterPro" id="IPR012078">
    <property type="entry name" value="MP_mOase_hydro"/>
</dbReference>
<dbReference type="OrthoDB" id="9806768at2"/>
<dbReference type="Pfam" id="PF02332">
    <property type="entry name" value="Phenol_Hydrox"/>
    <property type="match status" value="1"/>
</dbReference>
<dbReference type="AlphaFoldDB" id="A0A512AM99"/>